<evidence type="ECO:0000259" key="4">
    <source>
        <dbReference type="PROSITE" id="PS50995"/>
    </source>
</evidence>
<dbReference type="PANTHER" id="PTHR42756">
    <property type="entry name" value="TRANSCRIPTIONAL REGULATOR, MARR"/>
    <property type="match status" value="1"/>
</dbReference>
<organism evidence="5 6">
    <name type="scientific">Amycolatopsis japonica</name>
    <dbReference type="NCBI Taxonomy" id="208439"/>
    <lineage>
        <taxon>Bacteria</taxon>
        <taxon>Bacillati</taxon>
        <taxon>Actinomycetota</taxon>
        <taxon>Actinomycetes</taxon>
        <taxon>Pseudonocardiales</taxon>
        <taxon>Pseudonocardiaceae</taxon>
        <taxon>Amycolatopsis</taxon>
        <taxon>Amycolatopsis japonica group</taxon>
    </lineage>
</organism>
<evidence type="ECO:0000313" key="5">
    <source>
        <dbReference type="EMBL" id="AIG79286.1"/>
    </source>
</evidence>
<evidence type="ECO:0000313" key="6">
    <source>
        <dbReference type="Proteomes" id="UP000028492"/>
    </source>
</evidence>
<dbReference type="Pfam" id="PF12802">
    <property type="entry name" value="MarR_2"/>
    <property type="match status" value="1"/>
</dbReference>
<evidence type="ECO:0000256" key="3">
    <source>
        <dbReference type="ARBA" id="ARBA00023163"/>
    </source>
</evidence>
<keyword evidence="2" id="KW-0238">DNA-binding</keyword>
<dbReference type="RefSeq" id="WP_038518375.1">
    <property type="nucleotide sequence ID" value="NZ_CP008953.1"/>
</dbReference>
<dbReference type="InterPro" id="IPR036390">
    <property type="entry name" value="WH_DNA-bd_sf"/>
</dbReference>
<dbReference type="SMART" id="SM00347">
    <property type="entry name" value="HTH_MARR"/>
    <property type="match status" value="1"/>
</dbReference>
<proteinExistence type="predicted"/>
<reference evidence="5 6" key="1">
    <citation type="journal article" date="2014" name="J. Biotechnol.">
        <title>Complete genome sequence of the actinobacterium Amycolatopsis japonica MG417-CF17(T) (=DSM 44213T) producing (S,S)-N,N'-ethylenediaminedisuccinic acid.</title>
        <authorList>
            <person name="Stegmann E."/>
            <person name="Albersmeier A."/>
            <person name="Spohn M."/>
            <person name="Gert H."/>
            <person name="Weber T."/>
            <person name="Wohlleben W."/>
            <person name="Kalinowski J."/>
            <person name="Ruckert C."/>
        </authorList>
    </citation>
    <scope>NUCLEOTIDE SEQUENCE [LARGE SCALE GENOMIC DNA]</scope>
    <source>
        <strain evidence="6">MG417-CF17 (DSM 44213)</strain>
    </source>
</reference>
<dbReference type="Gene3D" id="1.10.10.10">
    <property type="entry name" value="Winged helix-like DNA-binding domain superfamily/Winged helix DNA-binding domain"/>
    <property type="match status" value="1"/>
</dbReference>
<feature type="domain" description="HTH marR-type" evidence="4">
    <location>
        <begin position="25"/>
        <end position="160"/>
    </location>
</feature>
<evidence type="ECO:0000256" key="2">
    <source>
        <dbReference type="ARBA" id="ARBA00023125"/>
    </source>
</evidence>
<dbReference type="GO" id="GO:0003677">
    <property type="term" value="F:DNA binding"/>
    <property type="evidence" value="ECO:0007669"/>
    <property type="project" value="UniProtKB-KW"/>
</dbReference>
<dbReference type="Proteomes" id="UP000028492">
    <property type="component" value="Chromosome"/>
</dbReference>
<dbReference type="HOGENOM" id="CLU_083287_27_5_11"/>
<dbReference type="PANTHER" id="PTHR42756:SF1">
    <property type="entry name" value="TRANSCRIPTIONAL REPRESSOR OF EMRAB OPERON"/>
    <property type="match status" value="1"/>
</dbReference>
<dbReference type="PROSITE" id="PS50995">
    <property type="entry name" value="HTH_MARR_2"/>
    <property type="match status" value="1"/>
</dbReference>
<dbReference type="eggNOG" id="COG1846">
    <property type="taxonomic scope" value="Bacteria"/>
</dbReference>
<keyword evidence="6" id="KW-1185">Reference proteome</keyword>
<sequence>MADAVDAVIALWRHERPDLEDKLWPAEVIGRVQRLSRILDRKLKEFNAKHDLESWEFDVLTTLRRSGEADGLTPGALLKAAMVTSGAITNRIDRMETKGLVERVRDSDDRRSVKIRLTGKGRQVVDEVFVLHLENEADLLPDLKPAQWAELIGGLRLLLEHFGDTSLE</sequence>
<accession>A0A075V415</accession>
<dbReference type="STRING" id="208439.AJAP_32360"/>
<dbReference type="PRINTS" id="PR00598">
    <property type="entry name" value="HTHMARR"/>
</dbReference>
<dbReference type="InterPro" id="IPR036388">
    <property type="entry name" value="WH-like_DNA-bd_sf"/>
</dbReference>
<dbReference type="InterPro" id="IPR000835">
    <property type="entry name" value="HTH_MarR-typ"/>
</dbReference>
<dbReference type="SUPFAM" id="SSF46785">
    <property type="entry name" value="Winged helix' DNA-binding domain"/>
    <property type="match status" value="1"/>
</dbReference>
<dbReference type="PROSITE" id="PS01117">
    <property type="entry name" value="HTH_MARR_1"/>
    <property type="match status" value="1"/>
</dbReference>
<protein>
    <submittedName>
        <fullName evidence="5">Transcriptional regulator, MarR family</fullName>
    </submittedName>
</protein>
<dbReference type="GO" id="GO:0003700">
    <property type="term" value="F:DNA-binding transcription factor activity"/>
    <property type="evidence" value="ECO:0007669"/>
    <property type="project" value="InterPro"/>
</dbReference>
<keyword evidence="1" id="KW-0805">Transcription regulation</keyword>
<dbReference type="InterPro" id="IPR023187">
    <property type="entry name" value="Tscrpt_reg_MarR-type_CS"/>
</dbReference>
<evidence type="ECO:0000256" key="1">
    <source>
        <dbReference type="ARBA" id="ARBA00023015"/>
    </source>
</evidence>
<gene>
    <name evidence="5" type="ORF">AJAP_32360</name>
</gene>
<dbReference type="KEGG" id="aja:AJAP_32360"/>
<dbReference type="AlphaFoldDB" id="A0A075V415"/>
<keyword evidence="3" id="KW-0804">Transcription</keyword>
<name>A0A075V415_9PSEU</name>
<dbReference type="EMBL" id="CP008953">
    <property type="protein sequence ID" value="AIG79286.1"/>
    <property type="molecule type" value="Genomic_DNA"/>
</dbReference>